<comment type="subcellular location">
    <subcellularLocation>
        <location evidence="1">Secreted</location>
    </subcellularLocation>
</comment>
<dbReference type="PANTHER" id="PTHR13234">
    <property type="entry name" value="GAMMA-INTERFERON INDUCIBLE LYSOSOMAL THIOL REDUCTASE GILT"/>
    <property type="match status" value="1"/>
</dbReference>
<keyword evidence="4 6" id="KW-0732">Signal</keyword>
<gene>
    <name evidence="7" type="ORF">QE152_g23717</name>
</gene>
<accession>A0AAW1KGI5</accession>
<feature type="signal peptide" evidence="6">
    <location>
        <begin position="1"/>
        <end position="18"/>
    </location>
</feature>
<dbReference type="GO" id="GO:0016671">
    <property type="term" value="F:oxidoreductase activity, acting on a sulfur group of donors, disulfide as acceptor"/>
    <property type="evidence" value="ECO:0007669"/>
    <property type="project" value="InterPro"/>
</dbReference>
<proteinExistence type="inferred from homology"/>
<dbReference type="SUPFAM" id="SSF52833">
    <property type="entry name" value="Thioredoxin-like"/>
    <property type="match status" value="1"/>
</dbReference>
<evidence type="ECO:0000256" key="4">
    <source>
        <dbReference type="ARBA" id="ARBA00022729"/>
    </source>
</evidence>
<evidence type="ECO:0000256" key="1">
    <source>
        <dbReference type="ARBA" id="ARBA00004613"/>
    </source>
</evidence>
<comment type="caution">
    <text evidence="7">The sequence shown here is derived from an EMBL/GenBank/DDBJ whole genome shotgun (WGS) entry which is preliminary data.</text>
</comment>
<dbReference type="InterPro" id="IPR004911">
    <property type="entry name" value="Interferon-induced_GILT"/>
</dbReference>
<feature type="chain" id="PRO_5043901022" evidence="6">
    <location>
        <begin position="19"/>
        <end position="209"/>
    </location>
</feature>
<keyword evidence="3" id="KW-0964">Secreted</keyword>
<comment type="similarity">
    <text evidence="2">Belongs to the GILT family.</text>
</comment>
<dbReference type="Proteomes" id="UP001458880">
    <property type="component" value="Unassembled WGS sequence"/>
</dbReference>
<evidence type="ECO:0000256" key="2">
    <source>
        <dbReference type="ARBA" id="ARBA00005679"/>
    </source>
</evidence>
<evidence type="ECO:0000256" key="5">
    <source>
        <dbReference type="ARBA" id="ARBA00023180"/>
    </source>
</evidence>
<dbReference type="AlphaFoldDB" id="A0AAW1KGI5"/>
<keyword evidence="5" id="KW-0325">Glycoprotein</keyword>
<dbReference type="InterPro" id="IPR036249">
    <property type="entry name" value="Thioredoxin-like_sf"/>
</dbReference>
<evidence type="ECO:0000256" key="3">
    <source>
        <dbReference type="ARBA" id="ARBA00022525"/>
    </source>
</evidence>
<protein>
    <submittedName>
        <fullName evidence="7">Gamma interferon inducible lysosomal thiol reductase (GILT)</fullName>
    </submittedName>
</protein>
<dbReference type="EMBL" id="JASPKY010000240">
    <property type="protein sequence ID" value="KAK9717489.1"/>
    <property type="molecule type" value="Genomic_DNA"/>
</dbReference>
<evidence type="ECO:0000256" key="6">
    <source>
        <dbReference type="SAM" id="SignalP"/>
    </source>
</evidence>
<dbReference type="Pfam" id="PF03227">
    <property type="entry name" value="GILT"/>
    <property type="match status" value="1"/>
</dbReference>
<sequence length="209" mass="23473">MYLGCAFLLLLAITAILSEKVKVSVYYETHCPCSISFIKKQLYPNYFKLDGSLDVELIPYGNTKRTLLNGTTEFQCKKDVTCRAMRIHACAAQYVTTPNITLHFLNCLMDTQYTQHDIIGCATNYSFPLEDIQNCFSDGMSSALLEKFGNRTELLSSAHIPAIAFNDQYDDRTSQKARENFLVTVCSMFKIDLPSACSFINLDFSGKAA</sequence>
<keyword evidence="8" id="KW-1185">Reference proteome</keyword>
<evidence type="ECO:0000313" key="7">
    <source>
        <dbReference type="EMBL" id="KAK9717489.1"/>
    </source>
</evidence>
<dbReference type="PANTHER" id="PTHR13234:SF8">
    <property type="entry name" value="GAMMA-INTERFERON-INDUCIBLE LYSOSOMAL THIOL REDUCTASE"/>
    <property type="match status" value="1"/>
</dbReference>
<reference evidence="7 8" key="1">
    <citation type="journal article" date="2024" name="BMC Genomics">
        <title>De novo assembly and annotation of Popillia japonica's genome with initial clues to its potential as an invasive pest.</title>
        <authorList>
            <person name="Cucini C."/>
            <person name="Boschi S."/>
            <person name="Funari R."/>
            <person name="Cardaioli E."/>
            <person name="Iannotti N."/>
            <person name="Marturano G."/>
            <person name="Paoli F."/>
            <person name="Bruttini M."/>
            <person name="Carapelli A."/>
            <person name="Frati F."/>
            <person name="Nardi F."/>
        </authorList>
    </citation>
    <scope>NUCLEOTIDE SEQUENCE [LARGE SCALE GENOMIC DNA]</scope>
    <source>
        <strain evidence="7">DMR45628</strain>
    </source>
</reference>
<organism evidence="7 8">
    <name type="scientific">Popillia japonica</name>
    <name type="common">Japanese beetle</name>
    <dbReference type="NCBI Taxonomy" id="7064"/>
    <lineage>
        <taxon>Eukaryota</taxon>
        <taxon>Metazoa</taxon>
        <taxon>Ecdysozoa</taxon>
        <taxon>Arthropoda</taxon>
        <taxon>Hexapoda</taxon>
        <taxon>Insecta</taxon>
        <taxon>Pterygota</taxon>
        <taxon>Neoptera</taxon>
        <taxon>Endopterygota</taxon>
        <taxon>Coleoptera</taxon>
        <taxon>Polyphaga</taxon>
        <taxon>Scarabaeiformia</taxon>
        <taxon>Scarabaeidae</taxon>
        <taxon>Rutelinae</taxon>
        <taxon>Popillia</taxon>
    </lineage>
</organism>
<name>A0AAW1KGI5_POPJA</name>
<evidence type="ECO:0000313" key="8">
    <source>
        <dbReference type="Proteomes" id="UP001458880"/>
    </source>
</evidence>
<dbReference type="GO" id="GO:0005576">
    <property type="term" value="C:extracellular region"/>
    <property type="evidence" value="ECO:0007669"/>
    <property type="project" value="UniProtKB-SubCell"/>
</dbReference>